<dbReference type="InterPro" id="IPR000551">
    <property type="entry name" value="MerR-type_HTH_dom"/>
</dbReference>
<dbReference type="EMBL" id="JACAOA010000026">
    <property type="protein sequence ID" value="MBA5729898.1"/>
    <property type="molecule type" value="Genomic_DNA"/>
</dbReference>
<keyword evidence="1" id="KW-0805">Transcription regulation</keyword>
<dbReference type="InterPro" id="IPR046335">
    <property type="entry name" value="LacI/GalR-like_sensor"/>
</dbReference>
<keyword evidence="2 6" id="KW-0238">DNA-binding</keyword>
<dbReference type="PANTHER" id="PTHR30146:SF149">
    <property type="entry name" value="HTH-TYPE TRANSCRIPTIONAL REGULATOR EBGR"/>
    <property type="match status" value="1"/>
</dbReference>
<dbReference type="PROSITE" id="PS50937">
    <property type="entry name" value="HTH_MERR_2"/>
    <property type="match status" value="1"/>
</dbReference>
<name>A0A839A857_9LACT</name>
<dbReference type="SMART" id="SM00354">
    <property type="entry name" value="HTH_LACI"/>
    <property type="match status" value="1"/>
</dbReference>
<dbReference type="PROSITE" id="PS50932">
    <property type="entry name" value="HTH_LACI_2"/>
    <property type="match status" value="1"/>
</dbReference>
<dbReference type="PRINTS" id="PR00036">
    <property type="entry name" value="HTHLACI"/>
</dbReference>
<reference evidence="6 7" key="1">
    <citation type="submission" date="2020-06" db="EMBL/GenBank/DDBJ databases">
        <title>Reclassification of Facklamia ignava, Facklamia soureckii and Facklami tabacinasalis as Falseniella iganva gen. nov., comb. nov., Hutsoniella ignava gen. nov., comb. nov., and Ruoffia tabacinasalis gen. nov., comb. nov and description of Ruoffia haltotolerans sp. nov., isolated from hypersaline Inland Sea of Qatar.</title>
        <authorList>
            <person name="Fotedar R."/>
            <person name="Sankaranarayanan K."/>
            <person name="Lawson P."/>
            <person name="Caldwell M."/>
            <person name="Zeyara A."/>
            <person name="Al Malki A."/>
            <person name="Ali M."/>
        </authorList>
    </citation>
    <scope>NUCLEOTIDE SEQUENCE [LARGE SCALE GENOMIC DNA]</scope>
    <source>
        <strain evidence="6 7">INB8</strain>
    </source>
</reference>
<dbReference type="CDD" id="cd01544">
    <property type="entry name" value="PBP1_GalR"/>
    <property type="match status" value="1"/>
</dbReference>
<evidence type="ECO:0000313" key="6">
    <source>
        <dbReference type="EMBL" id="MBA5729898.1"/>
    </source>
</evidence>
<dbReference type="Pfam" id="PF13377">
    <property type="entry name" value="Peripla_BP_3"/>
    <property type="match status" value="1"/>
</dbReference>
<dbReference type="Pfam" id="PF00356">
    <property type="entry name" value="LacI"/>
    <property type="match status" value="1"/>
</dbReference>
<proteinExistence type="predicted"/>
<keyword evidence="7" id="KW-1185">Reference proteome</keyword>
<protein>
    <submittedName>
        <fullName evidence="6">LacI family DNA-binding transcriptional regulator</fullName>
    </submittedName>
</protein>
<dbReference type="Proteomes" id="UP000571018">
    <property type="component" value="Unassembled WGS sequence"/>
</dbReference>
<evidence type="ECO:0000256" key="1">
    <source>
        <dbReference type="ARBA" id="ARBA00023015"/>
    </source>
</evidence>
<comment type="caution">
    <text evidence="6">The sequence shown here is derived from an EMBL/GenBank/DDBJ whole genome shotgun (WGS) entry which is preliminary data.</text>
</comment>
<evidence type="ECO:0000259" key="5">
    <source>
        <dbReference type="PROSITE" id="PS50937"/>
    </source>
</evidence>
<dbReference type="RefSeq" id="WP_218931562.1">
    <property type="nucleotide sequence ID" value="NZ_JACAOA010000026.1"/>
</dbReference>
<evidence type="ECO:0000313" key="7">
    <source>
        <dbReference type="Proteomes" id="UP000571018"/>
    </source>
</evidence>
<feature type="domain" description="HTH lacI-type" evidence="4">
    <location>
        <begin position="2"/>
        <end position="58"/>
    </location>
</feature>
<dbReference type="Gene3D" id="3.40.50.2300">
    <property type="match status" value="2"/>
</dbReference>
<feature type="domain" description="HTH merR-type" evidence="5">
    <location>
        <begin position="1"/>
        <end position="18"/>
    </location>
</feature>
<organism evidence="6 7">
    <name type="scientific">Ruoffia halotolerans</name>
    <dbReference type="NCBI Taxonomy" id="2748684"/>
    <lineage>
        <taxon>Bacteria</taxon>
        <taxon>Bacillati</taxon>
        <taxon>Bacillota</taxon>
        <taxon>Bacilli</taxon>
        <taxon>Lactobacillales</taxon>
        <taxon>Aerococcaceae</taxon>
        <taxon>Ruoffia</taxon>
    </lineage>
</organism>
<sequence>MITIKEIAEMAGVSISTVSRVLNEDPTIKVREETRANILSISRKHNYKKSIKKVENIKDLSQYKIGIISRIGSIAEENNPYFLELKNHIVDHLTLNGYSYENLYLEDADISKLKDDYWGLVVIGMVDKEVIEQLQTLTSSIFFAGFSPNDSLYDAVIPNLEQAMRNVINHLLENDYTTIGYIGGESAEWSSDGKHRIIKNQRLITFEEEMRRIGRYNPEDVYSGAYLMKDGYRLMAEAIQKGNLPKAFILGNDQMAVGSLKALSDHNLDVPKDIGIISFDNSELVKYTLVPLSTVNIPTDEMARALLWQINSRHNGRETPYKVLISTDLKIRESTQQD</sequence>
<gene>
    <name evidence="6" type="ORF">HW423_08890</name>
</gene>
<evidence type="ECO:0000259" key="4">
    <source>
        <dbReference type="PROSITE" id="PS50932"/>
    </source>
</evidence>
<dbReference type="PROSITE" id="PS00356">
    <property type="entry name" value="HTH_LACI_1"/>
    <property type="match status" value="1"/>
</dbReference>
<dbReference type="Gene3D" id="1.10.260.40">
    <property type="entry name" value="lambda repressor-like DNA-binding domains"/>
    <property type="match status" value="1"/>
</dbReference>
<dbReference type="InterPro" id="IPR000843">
    <property type="entry name" value="HTH_LacI"/>
</dbReference>
<accession>A0A839A857</accession>
<dbReference type="AlphaFoldDB" id="A0A839A857"/>
<dbReference type="InterPro" id="IPR010982">
    <property type="entry name" value="Lambda_DNA-bd_dom_sf"/>
</dbReference>
<dbReference type="GO" id="GO:0003700">
    <property type="term" value="F:DNA-binding transcription factor activity"/>
    <property type="evidence" value="ECO:0007669"/>
    <property type="project" value="TreeGrafter"/>
</dbReference>
<dbReference type="PANTHER" id="PTHR30146">
    <property type="entry name" value="LACI-RELATED TRANSCRIPTIONAL REPRESSOR"/>
    <property type="match status" value="1"/>
</dbReference>
<dbReference type="CDD" id="cd01392">
    <property type="entry name" value="HTH_LacI"/>
    <property type="match status" value="1"/>
</dbReference>
<dbReference type="GO" id="GO:0000976">
    <property type="term" value="F:transcription cis-regulatory region binding"/>
    <property type="evidence" value="ECO:0007669"/>
    <property type="project" value="TreeGrafter"/>
</dbReference>
<keyword evidence="3" id="KW-0804">Transcription</keyword>
<evidence type="ECO:0000256" key="2">
    <source>
        <dbReference type="ARBA" id="ARBA00023125"/>
    </source>
</evidence>
<dbReference type="InterPro" id="IPR028082">
    <property type="entry name" value="Peripla_BP_I"/>
</dbReference>
<dbReference type="SUPFAM" id="SSF53822">
    <property type="entry name" value="Periplasmic binding protein-like I"/>
    <property type="match status" value="1"/>
</dbReference>
<evidence type="ECO:0000256" key="3">
    <source>
        <dbReference type="ARBA" id="ARBA00023163"/>
    </source>
</evidence>
<dbReference type="SUPFAM" id="SSF47413">
    <property type="entry name" value="lambda repressor-like DNA-binding domains"/>
    <property type="match status" value="1"/>
</dbReference>